<evidence type="ECO:0000256" key="5">
    <source>
        <dbReference type="ARBA" id="ARBA00022989"/>
    </source>
</evidence>
<gene>
    <name evidence="10" type="ORF">NOO_LOCUS560</name>
</gene>
<sequence>MFTVFTARKETNTHQLSSSVRRSKFHNTIGRKPLSNTLAISDLAATEWSCGALGIRTCGVTWETSRTVHIMLMDAVLFLVIVFISQTTCLRFYVPPNGKKCLKEEIHKNVVVTGSYEFADTAGHITSVHVTDTRGHTLYQRERFTETSGKFAFTADEYDIFEICFSTHSPPNIRGGNREVYLDMKRGVEAKNYNAVAEAEQLKPLEVELRRLEDLSDSIVQDFAYMRQREEEMRTTNESTNSRVLYLSIFSMLCLLSLAIWQVLYLRRYFKAKKLID</sequence>
<comment type="subcellular location">
    <subcellularLocation>
        <location evidence="1 7">Membrane</location>
        <topology evidence="1 7">Single-pass type I membrane protein</topology>
    </subcellularLocation>
</comment>
<reference evidence="12" key="1">
    <citation type="submission" date="2016-06" db="UniProtKB">
        <authorList>
            <consortium name="WormBaseParasite"/>
        </authorList>
    </citation>
    <scope>IDENTIFICATION</scope>
</reference>
<evidence type="ECO:0000256" key="4">
    <source>
        <dbReference type="ARBA" id="ARBA00022729"/>
    </source>
</evidence>
<dbReference type="InterPro" id="IPR009038">
    <property type="entry name" value="GOLD_dom"/>
</dbReference>
<dbReference type="WBParaSite" id="nOo.2.0.1.t00560-RA">
    <property type="protein sequence ID" value="nOo.2.0.1.t00560-RA"/>
    <property type="gene ID" value="nOo.2.0.1.g00560"/>
</dbReference>
<evidence type="ECO:0000256" key="6">
    <source>
        <dbReference type="ARBA" id="ARBA00023136"/>
    </source>
</evidence>
<keyword evidence="11" id="KW-1185">Reference proteome</keyword>
<keyword evidence="5 8" id="KW-1133">Transmembrane helix</keyword>
<comment type="similarity">
    <text evidence="2 7">Belongs to the EMP24/GP25L family.</text>
</comment>
<dbReference type="EMBL" id="UYRW01000055">
    <property type="protein sequence ID" value="VDK62383.1"/>
    <property type="molecule type" value="Genomic_DNA"/>
</dbReference>
<dbReference type="SMART" id="SM01190">
    <property type="entry name" value="EMP24_GP25L"/>
    <property type="match status" value="1"/>
</dbReference>
<proteinExistence type="inferred from homology"/>
<feature type="transmembrane region" description="Helical" evidence="8">
    <location>
        <begin position="75"/>
        <end position="94"/>
    </location>
</feature>
<organism evidence="12">
    <name type="scientific">Onchocerca ochengi</name>
    <name type="common">Filarial nematode worm</name>
    <dbReference type="NCBI Taxonomy" id="42157"/>
    <lineage>
        <taxon>Eukaryota</taxon>
        <taxon>Metazoa</taxon>
        <taxon>Ecdysozoa</taxon>
        <taxon>Nematoda</taxon>
        <taxon>Chromadorea</taxon>
        <taxon>Rhabditida</taxon>
        <taxon>Spirurina</taxon>
        <taxon>Spiruromorpha</taxon>
        <taxon>Filarioidea</taxon>
        <taxon>Onchocercidae</taxon>
        <taxon>Onchocerca</taxon>
    </lineage>
</organism>
<dbReference type="OrthoDB" id="759142at2759"/>
<dbReference type="AlphaFoldDB" id="A0A182DY20"/>
<evidence type="ECO:0000256" key="2">
    <source>
        <dbReference type="ARBA" id="ARBA00007104"/>
    </source>
</evidence>
<evidence type="ECO:0000256" key="8">
    <source>
        <dbReference type="SAM" id="Phobius"/>
    </source>
</evidence>
<feature type="domain" description="GOLD" evidence="9">
    <location>
        <begin position="99"/>
        <end position="211"/>
    </location>
</feature>
<keyword evidence="4" id="KW-0732">Signal</keyword>
<evidence type="ECO:0000313" key="11">
    <source>
        <dbReference type="Proteomes" id="UP000271087"/>
    </source>
</evidence>
<evidence type="ECO:0000256" key="1">
    <source>
        <dbReference type="ARBA" id="ARBA00004479"/>
    </source>
</evidence>
<protein>
    <submittedName>
        <fullName evidence="12">GOLD domain-containing protein</fullName>
    </submittedName>
</protein>
<name>A0A182DY20_ONCOC</name>
<evidence type="ECO:0000259" key="9">
    <source>
        <dbReference type="PROSITE" id="PS50866"/>
    </source>
</evidence>
<keyword evidence="3 7" id="KW-0812">Transmembrane</keyword>
<dbReference type="InterPro" id="IPR015720">
    <property type="entry name" value="Emp24-like"/>
</dbReference>
<dbReference type="PROSITE" id="PS50866">
    <property type="entry name" value="GOLD"/>
    <property type="match status" value="1"/>
</dbReference>
<keyword evidence="6 8" id="KW-0472">Membrane</keyword>
<dbReference type="Pfam" id="PF01105">
    <property type="entry name" value="EMP24_GP25L"/>
    <property type="match status" value="1"/>
</dbReference>
<feature type="transmembrane region" description="Helical" evidence="8">
    <location>
        <begin position="244"/>
        <end position="266"/>
    </location>
</feature>
<reference evidence="10 11" key="2">
    <citation type="submission" date="2018-08" db="EMBL/GenBank/DDBJ databases">
        <authorList>
            <person name="Laetsch R D."/>
            <person name="Stevens L."/>
            <person name="Kumar S."/>
            <person name="Blaxter L. M."/>
        </authorList>
    </citation>
    <scope>NUCLEOTIDE SEQUENCE [LARGE SCALE GENOMIC DNA]</scope>
</reference>
<dbReference type="Proteomes" id="UP000271087">
    <property type="component" value="Unassembled WGS sequence"/>
</dbReference>
<evidence type="ECO:0000256" key="7">
    <source>
        <dbReference type="RuleBase" id="RU003827"/>
    </source>
</evidence>
<accession>A0A182DY20</accession>
<dbReference type="PANTHER" id="PTHR22811">
    <property type="entry name" value="TRANSMEMBRANE EMP24 DOMAIN-CONTAINING PROTEIN"/>
    <property type="match status" value="1"/>
</dbReference>
<evidence type="ECO:0000313" key="12">
    <source>
        <dbReference type="WBParaSite" id="nOo.2.0.1.t00560-RA"/>
    </source>
</evidence>
<evidence type="ECO:0000313" key="10">
    <source>
        <dbReference type="EMBL" id="VDK62383.1"/>
    </source>
</evidence>
<dbReference type="STRING" id="42157.A0A182DY20"/>
<dbReference type="GO" id="GO:0016020">
    <property type="term" value="C:membrane"/>
    <property type="evidence" value="ECO:0007669"/>
    <property type="project" value="UniProtKB-SubCell"/>
</dbReference>
<evidence type="ECO:0000256" key="3">
    <source>
        <dbReference type="ARBA" id="ARBA00022692"/>
    </source>
</evidence>